<sequence>MDPTYSSTDVGSTDGARKKHFHGPAIENFPLGAFVRKLFGPPGKVIIGQLILQVAAWGFFATIWAKGFISISHFGLPEPIWYKPLGWAITLASTALSFVSSYLFSWGLRQAMTLDLQREGVSFDNFISKSKIAARSPILNLKERRERKQLDIMAASIAVFLLTGMQTSGWNSLLLPTVSTYDTDVRGSELNLANPLLQPMLASGEIGFCVTNSSELVALSVGQTGSGFAALNGDLDFPTSLTLMDNSFNTSTGGILPVAFRYANVSAWFPDATSIPAAITAPSIGLNNGLSWTWSILQQGFSADVHCELRNLTVDTTPSLSLNITGGADGSPPNIQMSSTCVAPEGPNPTSFLNSTVISSFVGDHQGYVVMIACGGETGESYQLILKGGGLYSFINTTVCTFTPEITTVWADYTYSYYSDNIAVQPPSSSIPNVGGPAGISAITTIYNMLVFAQGTNANAVGDQLTSILQDEDGDNRDLLDAIEIYLRGVAEYSGTILRACLSQANGTFHGGVPNNLSRSITGKLHTQFFGWEPTISVFWVLIPGTIVAGATIYIVLAAIARHAADPMPEDAFDPSDTMQLVSASAAGGLSSVFAGRRGNDTQAALNVSITFGEFEGMERALIIKHRNV</sequence>
<protein>
    <submittedName>
        <fullName evidence="2">Uncharacterized protein</fullName>
    </submittedName>
</protein>
<keyword evidence="1" id="KW-0472">Membrane</keyword>
<name>A0A8H7CRL5_9AGAR</name>
<keyword evidence="1" id="KW-0812">Transmembrane</keyword>
<proteinExistence type="predicted"/>
<dbReference type="AlphaFoldDB" id="A0A8H7CRL5"/>
<dbReference type="OrthoDB" id="3351168at2759"/>
<organism evidence="2 3">
    <name type="scientific">Mycena venus</name>
    <dbReference type="NCBI Taxonomy" id="2733690"/>
    <lineage>
        <taxon>Eukaryota</taxon>
        <taxon>Fungi</taxon>
        <taxon>Dikarya</taxon>
        <taxon>Basidiomycota</taxon>
        <taxon>Agaricomycotina</taxon>
        <taxon>Agaricomycetes</taxon>
        <taxon>Agaricomycetidae</taxon>
        <taxon>Agaricales</taxon>
        <taxon>Marasmiineae</taxon>
        <taxon>Mycenaceae</taxon>
        <taxon>Mycena</taxon>
    </lineage>
</organism>
<keyword evidence="1" id="KW-1133">Transmembrane helix</keyword>
<dbReference type="EMBL" id="JACAZI010000014">
    <property type="protein sequence ID" value="KAF7344938.1"/>
    <property type="molecule type" value="Genomic_DNA"/>
</dbReference>
<evidence type="ECO:0000256" key="1">
    <source>
        <dbReference type="SAM" id="Phobius"/>
    </source>
</evidence>
<feature type="transmembrane region" description="Helical" evidence="1">
    <location>
        <begin position="85"/>
        <end position="108"/>
    </location>
</feature>
<reference evidence="2" key="1">
    <citation type="submission" date="2020-05" db="EMBL/GenBank/DDBJ databases">
        <title>Mycena genomes resolve the evolution of fungal bioluminescence.</title>
        <authorList>
            <person name="Tsai I.J."/>
        </authorList>
    </citation>
    <scope>NUCLEOTIDE SEQUENCE</scope>
    <source>
        <strain evidence="2">CCC161011</strain>
    </source>
</reference>
<keyword evidence="3" id="KW-1185">Reference proteome</keyword>
<feature type="transmembrane region" description="Helical" evidence="1">
    <location>
        <begin position="45"/>
        <end position="65"/>
    </location>
</feature>
<feature type="transmembrane region" description="Helical" evidence="1">
    <location>
        <begin position="538"/>
        <end position="560"/>
    </location>
</feature>
<dbReference type="Proteomes" id="UP000620124">
    <property type="component" value="Unassembled WGS sequence"/>
</dbReference>
<gene>
    <name evidence="2" type="ORF">MVEN_01656400</name>
</gene>
<evidence type="ECO:0000313" key="2">
    <source>
        <dbReference type="EMBL" id="KAF7344938.1"/>
    </source>
</evidence>
<feature type="transmembrane region" description="Helical" evidence="1">
    <location>
        <begin position="150"/>
        <end position="170"/>
    </location>
</feature>
<evidence type="ECO:0000313" key="3">
    <source>
        <dbReference type="Proteomes" id="UP000620124"/>
    </source>
</evidence>
<comment type="caution">
    <text evidence="2">The sequence shown here is derived from an EMBL/GenBank/DDBJ whole genome shotgun (WGS) entry which is preliminary data.</text>
</comment>
<accession>A0A8H7CRL5</accession>